<evidence type="ECO:0000313" key="5">
    <source>
        <dbReference type="Proteomes" id="UP000254711"/>
    </source>
</evidence>
<gene>
    <name evidence="4" type="ORF">DVT68_10435</name>
</gene>
<dbReference type="InterPro" id="IPR036291">
    <property type="entry name" value="NAD(P)-bd_dom_sf"/>
</dbReference>
<evidence type="ECO:0000259" key="2">
    <source>
        <dbReference type="Pfam" id="PF01232"/>
    </source>
</evidence>
<evidence type="ECO:0000256" key="1">
    <source>
        <dbReference type="ARBA" id="ARBA00023002"/>
    </source>
</evidence>
<reference evidence="4 5" key="1">
    <citation type="submission" date="2018-07" db="EMBL/GenBank/DDBJ databases">
        <title>Dyella solisilvae sp. nov., isolated from the pine and broad-leaved mixed forest soil.</title>
        <authorList>
            <person name="Gao Z."/>
            <person name="Qiu L."/>
        </authorList>
    </citation>
    <scope>NUCLEOTIDE SEQUENCE [LARGE SCALE GENOMIC DNA]</scope>
    <source>
        <strain evidence="4 5">DHG54</strain>
    </source>
</reference>
<proteinExistence type="predicted"/>
<name>A0A370K9C1_9GAMM</name>
<dbReference type="InterPro" id="IPR013118">
    <property type="entry name" value="Mannitol_DH_C"/>
</dbReference>
<dbReference type="InterPro" id="IPR013328">
    <property type="entry name" value="6PGD_dom2"/>
</dbReference>
<dbReference type="InterPro" id="IPR000669">
    <property type="entry name" value="Mannitol_DH"/>
</dbReference>
<evidence type="ECO:0000259" key="3">
    <source>
        <dbReference type="Pfam" id="PF08125"/>
    </source>
</evidence>
<feature type="domain" description="Mannitol dehydrogenase N-terminal" evidence="2">
    <location>
        <begin position="35"/>
        <end position="277"/>
    </location>
</feature>
<dbReference type="EMBL" id="QQSY01000002">
    <property type="protein sequence ID" value="RDI99253.1"/>
    <property type="molecule type" value="Genomic_DNA"/>
</dbReference>
<dbReference type="Pfam" id="PF08125">
    <property type="entry name" value="Mannitol_dh_C"/>
    <property type="match status" value="1"/>
</dbReference>
<comment type="caution">
    <text evidence="4">The sequence shown here is derived from an EMBL/GenBank/DDBJ whole genome shotgun (WGS) entry which is preliminary data.</text>
</comment>
<protein>
    <submittedName>
        <fullName evidence="4">Mannitol dehydrogenase family protein</fullName>
    </submittedName>
</protein>
<dbReference type="Proteomes" id="UP000254711">
    <property type="component" value="Unassembled WGS sequence"/>
</dbReference>
<dbReference type="GO" id="GO:0016616">
    <property type="term" value="F:oxidoreductase activity, acting on the CH-OH group of donors, NAD or NADP as acceptor"/>
    <property type="evidence" value="ECO:0007669"/>
    <property type="project" value="TreeGrafter"/>
</dbReference>
<keyword evidence="1" id="KW-0560">Oxidoreductase</keyword>
<dbReference type="RefSeq" id="WP_114825336.1">
    <property type="nucleotide sequence ID" value="NZ_QQSY01000002.1"/>
</dbReference>
<dbReference type="InterPro" id="IPR013131">
    <property type="entry name" value="Mannitol_DH_N"/>
</dbReference>
<dbReference type="Gene3D" id="1.10.1040.10">
    <property type="entry name" value="N-(1-d-carboxylethyl)-l-norvaline Dehydrogenase, domain 2"/>
    <property type="match status" value="1"/>
</dbReference>
<dbReference type="InterPro" id="IPR008927">
    <property type="entry name" value="6-PGluconate_DH-like_C_sf"/>
</dbReference>
<accession>A0A370K9C1</accession>
<dbReference type="InterPro" id="IPR050988">
    <property type="entry name" value="Mannitol_DH/Oxidoreductase"/>
</dbReference>
<keyword evidence="5" id="KW-1185">Reference proteome</keyword>
<dbReference type="PANTHER" id="PTHR43362:SF1">
    <property type="entry name" value="MANNITOL DEHYDROGENASE 2-RELATED"/>
    <property type="match status" value="1"/>
</dbReference>
<dbReference type="PANTHER" id="PTHR43362">
    <property type="entry name" value="MANNITOL DEHYDROGENASE DSF1-RELATED"/>
    <property type="match status" value="1"/>
</dbReference>
<evidence type="ECO:0000313" key="4">
    <source>
        <dbReference type="EMBL" id="RDI99253.1"/>
    </source>
</evidence>
<feature type="domain" description="Mannitol dehydrogenase C-terminal" evidence="3">
    <location>
        <begin position="286"/>
        <end position="475"/>
    </location>
</feature>
<dbReference type="OrthoDB" id="271711at2"/>
<dbReference type="PRINTS" id="PR00084">
    <property type="entry name" value="MTLDHDRGNASE"/>
</dbReference>
<organism evidence="4 5">
    <name type="scientific">Dyella solisilvae</name>
    <dbReference type="NCBI Taxonomy" id="1920168"/>
    <lineage>
        <taxon>Bacteria</taxon>
        <taxon>Pseudomonadati</taxon>
        <taxon>Pseudomonadota</taxon>
        <taxon>Gammaproteobacteria</taxon>
        <taxon>Lysobacterales</taxon>
        <taxon>Rhodanobacteraceae</taxon>
        <taxon>Dyella</taxon>
    </lineage>
</organism>
<dbReference type="SUPFAM" id="SSF48179">
    <property type="entry name" value="6-phosphogluconate dehydrogenase C-terminal domain-like"/>
    <property type="match status" value="1"/>
</dbReference>
<dbReference type="Gene3D" id="3.40.50.720">
    <property type="entry name" value="NAD(P)-binding Rossmann-like Domain"/>
    <property type="match status" value="1"/>
</dbReference>
<dbReference type="AlphaFoldDB" id="A0A370K9C1"/>
<sequence length="498" mass="53655">MSKQEDAGRLSARTLDSLPSSVARPAYELERTQVGIVHIGAGAFHRAHQAVYVDDLLPTHPDWAICAVSLNSHDVRDALRPQDGLYTLALLGRETQFRVIGAIRELLCARDEGASVLSRLAEPAVRLVTLTITEKGYCLAGDDLDVAHPDIAHDLAAPATPRSAIGYLVAGLRARRDSGVAPFTVLSCDNLADNGHRLRRAVLQYATRVDAALAAWIEADVAFPCSMVDSITPATDDALRERVHTALGLADAWPIQREAYTQWVIEDRFCNERPPFEQVGATLSTDIAGYDRSKLRLLNGAHSSLAYLGSLMELDSVGDAMGNLVLAGFVEGLMREHIAPAIALPRGLEPGRYIDAILDRFRNPSIRHRLSQIAWDGSQKLPVRLLSTITESMAQGRSIEALCLPIAAWMQFVRRQAQRGVALVDPMNELLQAVGQGCNGDPLHDVPAFLALGQVFGALADSPAFATALTRAYDVLGDGSPSMVSLAVAAYADVPAAP</sequence>
<dbReference type="SUPFAM" id="SSF51735">
    <property type="entry name" value="NAD(P)-binding Rossmann-fold domains"/>
    <property type="match status" value="1"/>
</dbReference>
<dbReference type="Pfam" id="PF01232">
    <property type="entry name" value="Mannitol_dh"/>
    <property type="match status" value="1"/>
</dbReference>